<proteinExistence type="predicted"/>
<dbReference type="Pfam" id="PF13620">
    <property type="entry name" value="CarboxypepD_reg"/>
    <property type="match status" value="1"/>
</dbReference>
<reference evidence="2 3" key="2">
    <citation type="journal article" date="2016" name="Environ. Microbiol. Rep.">
        <title>Metagenomic evidence for the presence of phototrophic Gemmatimonadetes bacteria in diverse environments.</title>
        <authorList>
            <person name="Zeng Y."/>
            <person name="Baumbach J."/>
            <person name="Barbosa E.G."/>
            <person name="Azevedo V."/>
            <person name="Zhang C."/>
            <person name="Koblizek M."/>
        </authorList>
    </citation>
    <scope>NUCLEOTIDE SEQUENCE [LARGE SCALE GENOMIC DNA]</scope>
    <source>
        <strain evidence="2 3">AP64</strain>
    </source>
</reference>
<dbReference type="SUPFAM" id="SSF49478">
    <property type="entry name" value="Cna protein B-type domain"/>
    <property type="match status" value="1"/>
</dbReference>
<dbReference type="KEGG" id="gph:GEMMAAP_03750"/>
<dbReference type="Proteomes" id="UP000076404">
    <property type="component" value="Chromosome"/>
</dbReference>
<sequence>MRSPVSTLLCTLLLAAAVPASAQSPVRARVRGEVLDSVRSRMLTGATVQLVSADSATSGRILAGVTNLQGVFQIEDVPAGVYLVGFLHPFLDSLGIESSLLRVEVASDEPLMVKLATPSASTLIEARCGAPSPELPRGMYFGTVRLANGASIGTPARVRAQYNTNRVTPQGLERVPNVRIATSTPEGTFAVCGVPPNGAITVRGFAGADSSGFVELPVPGNGLLLRDLFIGSATRAQVRGNRVTSVLTGKATLRGVARNQTGQPVNGARVTVWGTGVEATANSAGQYQFANLPEGSYTVEARAVGFQPHRVSVDLGANRDAVADLALTPLVTTVDTLRVRANRAVPLEEFERRRKLGFGHFLTEEDIKRKAPIYMGDVFRGLPGIVTMPGQFGRDRVLVRSSGITGDCAPAIFLNGMLVNIEDGDLDNIINPKDVRAVELYARTSSIPLQFQTRNGCGSAVIWTGARMDDPPVKK</sequence>
<dbReference type="InterPro" id="IPR008969">
    <property type="entry name" value="CarboxyPept-like_regulatory"/>
</dbReference>
<feature type="chain" id="PRO_5007506845" description="TonB-dependent receptor plug domain-containing protein" evidence="1">
    <location>
        <begin position="23"/>
        <end position="475"/>
    </location>
</feature>
<protein>
    <recommendedName>
        <fullName evidence="4">TonB-dependent receptor plug domain-containing protein</fullName>
    </recommendedName>
</protein>
<name>A0A143BI28_9BACT</name>
<dbReference type="AlphaFoldDB" id="A0A143BI28"/>
<keyword evidence="3" id="KW-1185">Reference proteome</keyword>
<reference evidence="2 3" key="1">
    <citation type="journal article" date="2014" name="Proc. Natl. Acad. Sci. U.S.A.">
        <title>Functional type 2 photosynthetic reaction centers found in the rare bacterial phylum Gemmatimonadetes.</title>
        <authorList>
            <person name="Zeng Y."/>
            <person name="Feng F."/>
            <person name="Medova H."/>
            <person name="Dean J."/>
            <person name="Koblizek M."/>
        </authorList>
    </citation>
    <scope>NUCLEOTIDE SEQUENCE [LARGE SCALE GENOMIC DNA]</scope>
    <source>
        <strain evidence="2 3">AP64</strain>
    </source>
</reference>
<keyword evidence="1" id="KW-0732">Signal</keyword>
<evidence type="ECO:0000256" key="1">
    <source>
        <dbReference type="SAM" id="SignalP"/>
    </source>
</evidence>
<feature type="signal peptide" evidence="1">
    <location>
        <begin position="1"/>
        <end position="22"/>
    </location>
</feature>
<dbReference type="EMBL" id="CP011454">
    <property type="protein sequence ID" value="AMW04192.1"/>
    <property type="molecule type" value="Genomic_DNA"/>
</dbReference>
<accession>A0A143BI28</accession>
<dbReference type="STRING" id="1379270.GEMMAAP_03750"/>
<evidence type="ECO:0008006" key="4">
    <source>
        <dbReference type="Google" id="ProtNLM"/>
    </source>
</evidence>
<dbReference type="SUPFAM" id="SSF49464">
    <property type="entry name" value="Carboxypeptidase regulatory domain-like"/>
    <property type="match status" value="1"/>
</dbReference>
<dbReference type="OrthoDB" id="176752at2"/>
<evidence type="ECO:0000313" key="3">
    <source>
        <dbReference type="Proteomes" id="UP000076404"/>
    </source>
</evidence>
<evidence type="ECO:0000313" key="2">
    <source>
        <dbReference type="EMBL" id="AMW04192.1"/>
    </source>
</evidence>
<dbReference type="RefSeq" id="WP_026850170.1">
    <property type="nucleotide sequence ID" value="NZ_CP011454.1"/>
</dbReference>
<dbReference type="eggNOG" id="COG1629">
    <property type="taxonomic scope" value="Bacteria"/>
</dbReference>
<gene>
    <name evidence="2" type="ORF">GEMMAAP_03750</name>
</gene>
<dbReference type="Gene3D" id="2.60.40.1120">
    <property type="entry name" value="Carboxypeptidase-like, regulatory domain"/>
    <property type="match status" value="1"/>
</dbReference>
<organism evidence="2 3">
    <name type="scientific">Gemmatimonas phototrophica</name>
    <dbReference type="NCBI Taxonomy" id="1379270"/>
    <lineage>
        <taxon>Bacteria</taxon>
        <taxon>Pseudomonadati</taxon>
        <taxon>Gemmatimonadota</taxon>
        <taxon>Gemmatimonadia</taxon>
        <taxon>Gemmatimonadales</taxon>
        <taxon>Gemmatimonadaceae</taxon>
        <taxon>Gemmatimonas</taxon>
    </lineage>
</organism>